<dbReference type="PROSITE" id="PS50294">
    <property type="entry name" value="WD_REPEATS_REGION"/>
    <property type="match status" value="3"/>
</dbReference>
<dbReference type="PROSITE" id="PS50014">
    <property type="entry name" value="BROMODOMAIN_2"/>
    <property type="match status" value="1"/>
</dbReference>
<evidence type="ECO:0000256" key="4">
    <source>
        <dbReference type="SAM" id="MobiDB-lite"/>
    </source>
</evidence>
<feature type="compositionally biased region" description="Acidic residues" evidence="4">
    <location>
        <begin position="917"/>
        <end position="930"/>
    </location>
</feature>
<dbReference type="GO" id="GO:0005634">
    <property type="term" value="C:nucleus"/>
    <property type="evidence" value="ECO:0007669"/>
    <property type="project" value="TreeGrafter"/>
</dbReference>
<dbReference type="SMART" id="SM00320">
    <property type="entry name" value="WD40"/>
    <property type="match status" value="7"/>
</dbReference>
<dbReference type="InterPro" id="IPR036427">
    <property type="entry name" value="Bromodomain-like_sf"/>
</dbReference>
<evidence type="ECO:0000259" key="5">
    <source>
        <dbReference type="PROSITE" id="PS50014"/>
    </source>
</evidence>
<dbReference type="FunFam" id="1.20.920.10:FF:000058">
    <property type="entry name" value="WD40/YVTN repeat-like-containing domain"/>
    <property type="match status" value="1"/>
</dbReference>
<feature type="repeat" description="WD" evidence="3">
    <location>
        <begin position="327"/>
        <end position="362"/>
    </location>
</feature>
<feature type="region of interest" description="Disordered" evidence="4">
    <location>
        <begin position="782"/>
        <end position="979"/>
    </location>
</feature>
<dbReference type="PANTHER" id="PTHR16266">
    <property type="entry name" value="WD REPEAT DOMAIN 9"/>
    <property type="match status" value="1"/>
</dbReference>
<organism evidence="6 7">
    <name type="scientific">Acorus gramineus</name>
    <name type="common">Dwarf sweet flag</name>
    <dbReference type="NCBI Taxonomy" id="55184"/>
    <lineage>
        <taxon>Eukaryota</taxon>
        <taxon>Viridiplantae</taxon>
        <taxon>Streptophyta</taxon>
        <taxon>Embryophyta</taxon>
        <taxon>Tracheophyta</taxon>
        <taxon>Spermatophyta</taxon>
        <taxon>Magnoliopsida</taxon>
        <taxon>Liliopsida</taxon>
        <taxon>Acoraceae</taxon>
        <taxon>Acorus</taxon>
    </lineage>
</organism>
<dbReference type="CDD" id="cd05529">
    <property type="entry name" value="Bromo_WDR9_I_like"/>
    <property type="match status" value="1"/>
</dbReference>
<feature type="repeat" description="WD" evidence="3">
    <location>
        <begin position="243"/>
        <end position="284"/>
    </location>
</feature>
<feature type="compositionally biased region" description="Basic and acidic residues" evidence="4">
    <location>
        <begin position="943"/>
        <end position="960"/>
    </location>
</feature>
<dbReference type="CDD" id="cd00200">
    <property type="entry name" value="WD40"/>
    <property type="match status" value="1"/>
</dbReference>
<dbReference type="InterPro" id="IPR001680">
    <property type="entry name" value="WD40_rpt"/>
</dbReference>
<dbReference type="Pfam" id="PF00400">
    <property type="entry name" value="WD40"/>
    <property type="match status" value="5"/>
</dbReference>
<feature type="compositionally biased region" description="Acidic residues" evidence="4">
    <location>
        <begin position="782"/>
        <end position="793"/>
    </location>
</feature>
<dbReference type="GO" id="GO:0007010">
    <property type="term" value="P:cytoskeleton organization"/>
    <property type="evidence" value="ECO:0007669"/>
    <property type="project" value="TreeGrafter"/>
</dbReference>
<reference evidence="6" key="1">
    <citation type="journal article" date="2023" name="Nat. Commun.">
        <title>Diploid and tetraploid genomes of Acorus and the evolution of monocots.</title>
        <authorList>
            <person name="Ma L."/>
            <person name="Liu K.W."/>
            <person name="Li Z."/>
            <person name="Hsiao Y.Y."/>
            <person name="Qi Y."/>
            <person name="Fu T."/>
            <person name="Tang G.D."/>
            <person name="Zhang D."/>
            <person name="Sun W.H."/>
            <person name="Liu D.K."/>
            <person name="Li Y."/>
            <person name="Chen G.Z."/>
            <person name="Liu X.D."/>
            <person name="Liao X.Y."/>
            <person name="Jiang Y.T."/>
            <person name="Yu X."/>
            <person name="Hao Y."/>
            <person name="Huang J."/>
            <person name="Zhao X.W."/>
            <person name="Ke S."/>
            <person name="Chen Y.Y."/>
            <person name="Wu W.L."/>
            <person name="Hsu J.L."/>
            <person name="Lin Y.F."/>
            <person name="Huang M.D."/>
            <person name="Li C.Y."/>
            <person name="Huang L."/>
            <person name="Wang Z.W."/>
            <person name="Zhao X."/>
            <person name="Zhong W.Y."/>
            <person name="Peng D.H."/>
            <person name="Ahmad S."/>
            <person name="Lan S."/>
            <person name="Zhang J.S."/>
            <person name="Tsai W.C."/>
            <person name="Van de Peer Y."/>
            <person name="Liu Z.J."/>
        </authorList>
    </citation>
    <scope>NUCLEOTIDE SEQUENCE</scope>
    <source>
        <strain evidence="6">SCP</strain>
    </source>
</reference>
<dbReference type="SMART" id="SM00297">
    <property type="entry name" value="BROMO"/>
    <property type="match status" value="1"/>
</dbReference>
<evidence type="ECO:0000256" key="3">
    <source>
        <dbReference type="PROSITE-ProRule" id="PRU00221"/>
    </source>
</evidence>
<dbReference type="FunFam" id="2.130.10.10:FF:000440">
    <property type="entry name" value="Bromodomain and WD repeat-containing protein"/>
    <property type="match status" value="1"/>
</dbReference>
<feature type="region of interest" description="Disordered" evidence="4">
    <location>
        <begin position="1308"/>
        <end position="1327"/>
    </location>
</feature>
<evidence type="ECO:0000313" key="6">
    <source>
        <dbReference type="EMBL" id="KAK1280921.1"/>
    </source>
</evidence>
<comment type="caution">
    <text evidence="6">The sequence shown here is derived from an EMBL/GenBank/DDBJ whole genome shotgun (WGS) entry which is preliminary data.</text>
</comment>
<dbReference type="InterPro" id="IPR036322">
    <property type="entry name" value="WD40_repeat_dom_sf"/>
</dbReference>
<evidence type="ECO:0000313" key="7">
    <source>
        <dbReference type="Proteomes" id="UP001179952"/>
    </source>
</evidence>
<evidence type="ECO:0000256" key="2">
    <source>
        <dbReference type="PROSITE-ProRule" id="PRU00035"/>
    </source>
</evidence>
<dbReference type="InterPro" id="IPR052060">
    <property type="entry name" value="Bromo_WD_repeat"/>
</dbReference>
<feature type="region of interest" description="Disordered" evidence="4">
    <location>
        <begin position="520"/>
        <end position="539"/>
    </location>
</feature>
<dbReference type="Gene3D" id="2.130.10.10">
    <property type="entry name" value="YVTN repeat-like/Quinoprotein amine dehydrogenase"/>
    <property type="match status" value="3"/>
</dbReference>
<feature type="domain" description="Bromo" evidence="5">
    <location>
        <begin position="1711"/>
        <end position="1762"/>
    </location>
</feature>
<dbReference type="InterPro" id="IPR057452">
    <property type="entry name" value="BRWD/PHIP_N"/>
</dbReference>
<reference evidence="6" key="2">
    <citation type="submission" date="2023-06" db="EMBL/GenBank/DDBJ databases">
        <authorList>
            <person name="Ma L."/>
            <person name="Liu K.-W."/>
            <person name="Li Z."/>
            <person name="Hsiao Y.-Y."/>
            <person name="Qi Y."/>
            <person name="Fu T."/>
            <person name="Tang G."/>
            <person name="Zhang D."/>
            <person name="Sun W.-H."/>
            <person name="Liu D.-K."/>
            <person name="Li Y."/>
            <person name="Chen G.-Z."/>
            <person name="Liu X.-D."/>
            <person name="Liao X.-Y."/>
            <person name="Jiang Y.-T."/>
            <person name="Yu X."/>
            <person name="Hao Y."/>
            <person name="Huang J."/>
            <person name="Zhao X.-W."/>
            <person name="Ke S."/>
            <person name="Chen Y.-Y."/>
            <person name="Wu W.-L."/>
            <person name="Hsu J.-L."/>
            <person name="Lin Y.-F."/>
            <person name="Huang M.-D."/>
            <person name="Li C.-Y."/>
            <person name="Huang L."/>
            <person name="Wang Z.-W."/>
            <person name="Zhao X."/>
            <person name="Zhong W.-Y."/>
            <person name="Peng D.-H."/>
            <person name="Ahmad S."/>
            <person name="Lan S."/>
            <person name="Zhang J.-S."/>
            <person name="Tsai W.-C."/>
            <person name="Van De Peer Y."/>
            <person name="Liu Z.-J."/>
        </authorList>
    </citation>
    <scope>NUCLEOTIDE SEQUENCE</scope>
    <source>
        <strain evidence="6">SCP</strain>
        <tissue evidence="6">Leaves</tissue>
    </source>
</reference>
<dbReference type="InterPro" id="IPR001487">
    <property type="entry name" value="Bromodomain"/>
</dbReference>
<name>A0AAV9BXG9_ACOGR</name>
<dbReference type="Pfam" id="PF25437">
    <property type="entry name" value="BRWD1_N"/>
    <property type="match status" value="1"/>
</dbReference>
<proteinExistence type="predicted"/>
<dbReference type="Pfam" id="PF00439">
    <property type="entry name" value="Bromodomain"/>
    <property type="match status" value="1"/>
</dbReference>
<evidence type="ECO:0000256" key="1">
    <source>
        <dbReference type="ARBA" id="ARBA00023117"/>
    </source>
</evidence>
<protein>
    <recommendedName>
        <fullName evidence="5">Bromo domain-containing protein</fullName>
    </recommendedName>
</protein>
<dbReference type="InterPro" id="IPR015943">
    <property type="entry name" value="WD40/YVTN_repeat-like_dom_sf"/>
</dbReference>
<sequence>MMALRKYKPSGDAYSLDMVPLNFPKKAQESSQLEDPEMNAGPSVSEADVDIDLREVYFLIMHFLSAGPCQRTYGQFWNELLEHQLLPRRYHAWYSRSGERSGDENDNGISFPLGYNKLVERYPHIQKDHLIKLLKSLILSCSPPSHGMFGGKTPNAGDVPTLLGSSSFSLLGFDRDKEDEKAIQLPRYLRWPHMQADQVRGISLREIGGGFTKHHRAPSVRAACYAIAKPSTMVQKMQFIKKLRGHQNAVYCAIFDRTGRYVITGSDDRLVKIWSMETAFCLSSCRGHEGDITDLAVSSNNALVASASNDFIIRVWRLPDGLPISVLRGHTGAVTAIAFSPRPSAVYQLLSSSDDGTCRIWDARYSQSPPRIYIPKPPDVVPGKGNDPSKNVGPVVHQILCCAYNASGTVFVTGSSDTFARVWNACKSNAEESEQPYHEMDLLSGHENDVNYVQFSGCAVASRSSPADGLKEDNIPKFKNSWFSHDNIVTCSRDGSAIIWIPRSRRSHGKVGRWTRAYHLKVPPPPMPPQPPRGGPRQRYQPTPRGVNMIVWSLDNRFVLAAIMDHRICVWNAADGSLVHSLIGHSLYTFVLDVHPFNPRIAMSAGYDGKTIIWDIWEGIPVRIYETGHFRLVDGKFSPDGTSIVLSDEVGQVFIITTGQGESQKDAQYDQFFLGDYRPLIHDTQGNVLDQETQLAPYRRNMQDFLCDSSMIPYPEPYQSMYQQRRLGALGIEWRPPSLNFAVGPAHNINHDGHDVQLLPFIDLDRVVEPLPEFLDAIDWEPENEIQSDDTDSEYNVTDECSSEGERESLCFSSSGDPECSAEDSEFDHDNKEGLRRSKRKKRKSEVEFTTSSGRRVKRRNLDERDGTLSMKVRKKRRKGRFGFRRKSSKSASLRPQRRAARNALTYFSQINGASTDVEEEDESETDSSENDSLPPELNQSNESDRSIQDTQQKYKREEELSLDECDSVAGPSQINEPRLNPGIRRLVLKLPARASKKAIPPEKLESGSHEQDDTMGVSTIPEKVDLNATGLKPPESATCSVDMAVASVAENGGETRSRVGGQDEKYVERPDLSAGFKDRRIKWGEVKARSSKRFRLEDSSIMDGHVNPDGHNDLEDKINGHFKLEDEYERTSFECGSRAQEYNPDHDAHKNENQFVDAAEKCHDGGRNKDLNVEYVRQPSTNVKALPDDCQQGVASSVPCNGIINAESLCMNDEYRGHKGINESMRHNDFCERDEMLVNNKITPEKHQGIGKNAQPPIYRRLRIKSRGFAPRSPSEKLKSVGATDDPRSSFCDLLSDSSMQIRRNVDEGEGTNEQQSPEHDDSKGKMVVVQTEDLKIVHPNSTNNKMYNAVYRRSKSYRDRNCFGNDIHAMEESTSNSNSQNERPNLDFAEADFDVRRTRSMNTRMASSQWKPAVSDIRLKEDHGSAGTSRVRGEELKSSCKMVVGLRSSRNRRGNYDLSDSDCGNRRRIKPSAKKLSWLMLLEHEEWYRYIPQLGDEVAYLKQGHQEYLEHCRSQEVGPWRMFNGSLRTVEFCRVKGLDYSQVPGSGESCCKLTLEFTDPSSRVFGKIFKMTLPELRDFSDFLVERTRYDVALERNWTHRDKCQVWWRDDEGDGGSWYDGRVVQGKPKSSELSDSPWLRCVVQYKNDGSGHHTHCPWELRDPGGQWEHPHIDNEIRQKLLSSLAKIEQNASKHDYYGILKLKQVAQKSDYINRFPVPLSLEAIKRRLENNYYRTLDAVDHDIRVMLLNAESYFGRNAEYAMKIRRLGDWLTRTLSSL</sequence>
<feature type="repeat" description="WD" evidence="3">
    <location>
        <begin position="285"/>
        <end position="326"/>
    </location>
</feature>
<keyword evidence="3" id="KW-0853">WD repeat</keyword>
<dbReference type="GO" id="GO:0008360">
    <property type="term" value="P:regulation of cell shape"/>
    <property type="evidence" value="ECO:0007669"/>
    <property type="project" value="TreeGrafter"/>
</dbReference>
<feature type="compositionally biased region" description="Basic residues" evidence="4">
    <location>
        <begin position="872"/>
        <end position="889"/>
    </location>
</feature>
<dbReference type="FunFam" id="2.130.10.10:FF:000627">
    <property type="entry name" value="Bromodomain and WD repeat domain-containing protein"/>
    <property type="match status" value="1"/>
</dbReference>
<feature type="compositionally biased region" description="Pro residues" evidence="4">
    <location>
        <begin position="522"/>
        <end position="534"/>
    </location>
</feature>
<dbReference type="Gene3D" id="1.20.920.10">
    <property type="entry name" value="Bromodomain-like"/>
    <property type="match status" value="1"/>
</dbReference>
<dbReference type="FunFam" id="2.130.10.10:FF:000403">
    <property type="entry name" value="PH-interacting protein isoform X1"/>
    <property type="match status" value="1"/>
</dbReference>
<keyword evidence="7" id="KW-1185">Reference proteome</keyword>
<dbReference type="EMBL" id="JAUJYN010000001">
    <property type="protein sequence ID" value="KAK1280921.1"/>
    <property type="molecule type" value="Genomic_DNA"/>
</dbReference>
<dbReference type="PANTHER" id="PTHR16266:SF17">
    <property type="entry name" value="BRWD3"/>
    <property type="match status" value="1"/>
</dbReference>
<dbReference type="Pfam" id="PF25313">
    <property type="entry name" value="BRWD_AD"/>
    <property type="match status" value="1"/>
</dbReference>
<dbReference type="SUPFAM" id="SSF50978">
    <property type="entry name" value="WD40 repeat-like"/>
    <property type="match status" value="1"/>
</dbReference>
<dbReference type="Proteomes" id="UP001179952">
    <property type="component" value="Unassembled WGS sequence"/>
</dbReference>
<accession>A0AAV9BXG9</accession>
<feature type="region of interest" description="Disordered" evidence="4">
    <location>
        <begin position="1266"/>
        <end position="1298"/>
    </location>
</feature>
<feature type="region of interest" description="Disordered" evidence="4">
    <location>
        <begin position="995"/>
        <end position="1017"/>
    </location>
</feature>
<dbReference type="PROSITE" id="PS50082">
    <property type="entry name" value="WD_REPEATS_2"/>
    <property type="match status" value="3"/>
</dbReference>
<keyword evidence="1 2" id="KW-0103">Bromodomain</keyword>
<dbReference type="InterPro" id="IPR057451">
    <property type="entry name" value="BRWD/PHIP_AD"/>
</dbReference>
<feature type="compositionally biased region" description="Basic and acidic residues" evidence="4">
    <location>
        <begin position="1000"/>
        <end position="1013"/>
    </location>
</feature>
<gene>
    <name evidence="6" type="ORF">QJS04_geneDACA004562</name>
</gene>
<dbReference type="GO" id="GO:0006357">
    <property type="term" value="P:regulation of transcription by RNA polymerase II"/>
    <property type="evidence" value="ECO:0007669"/>
    <property type="project" value="TreeGrafter"/>
</dbReference>
<dbReference type="SUPFAM" id="SSF47370">
    <property type="entry name" value="Bromodomain"/>
    <property type="match status" value="1"/>
</dbReference>